<dbReference type="Gene3D" id="1.20.1250.20">
    <property type="entry name" value="MFS general substrate transporter like domains"/>
    <property type="match status" value="2"/>
</dbReference>
<accession>A0A8C8RWW7</accession>
<comment type="subcellular location">
    <subcellularLocation>
        <location evidence="1">Endomembrane system</location>
        <topology evidence="1">Multi-pass membrane protein</topology>
    </subcellularLocation>
</comment>
<dbReference type="GO" id="GO:0005789">
    <property type="term" value="C:endoplasmic reticulum membrane"/>
    <property type="evidence" value="ECO:0007669"/>
    <property type="project" value="TreeGrafter"/>
</dbReference>
<dbReference type="FunFam" id="1.20.1250.20:FF:000111">
    <property type="entry name" value="Solute carrier family 37 member 4"/>
    <property type="match status" value="1"/>
</dbReference>
<feature type="transmembrane region" description="Helical" evidence="6">
    <location>
        <begin position="168"/>
        <end position="187"/>
    </location>
</feature>
<dbReference type="GO" id="GO:0061513">
    <property type="term" value="F:glucose 6-phosphate:phosphate antiporter activity"/>
    <property type="evidence" value="ECO:0007669"/>
    <property type="project" value="TreeGrafter"/>
</dbReference>
<dbReference type="InterPro" id="IPR021159">
    <property type="entry name" value="Sugar-P_transporter_CS"/>
</dbReference>
<dbReference type="Ensembl" id="ENSPCET00000011609.1">
    <property type="protein sequence ID" value="ENSPCEP00000011240.1"/>
    <property type="gene ID" value="ENSPCEG00000008892.1"/>
</dbReference>
<dbReference type="PANTHER" id="PTHR43826:SF3">
    <property type="entry name" value="GLUCOSE-6-PHOSPHATE EXCHANGER SLC37A4"/>
    <property type="match status" value="1"/>
</dbReference>
<dbReference type="NCBIfam" id="TIGR00881">
    <property type="entry name" value="2A0104"/>
    <property type="match status" value="1"/>
</dbReference>
<dbReference type="Pfam" id="PF07690">
    <property type="entry name" value="MFS_1"/>
    <property type="match status" value="1"/>
</dbReference>
<dbReference type="InterPro" id="IPR011701">
    <property type="entry name" value="MFS"/>
</dbReference>
<dbReference type="PIRSF" id="PIRSF002808">
    <property type="entry name" value="Hexose_phosphate_transp"/>
    <property type="match status" value="1"/>
</dbReference>
<reference evidence="8" key="2">
    <citation type="submission" date="2025-09" db="UniProtKB">
        <authorList>
            <consortium name="Ensembl"/>
        </authorList>
    </citation>
    <scope>IDENTIFICATION</scope>
</reference>
<dbReference type="GO" id="GO:0035435">
    <property type="term" value="P:phosphate ion transmembrane transport"/>
    <property type="evidence" value="ECO:0007669"/>
    <property type="project" value="TreeGrafter"/>
</dbReference>
<evidence type="ECO:0000259" key="7">
    <source>
        <dbReference type="PROSITE" id="PS50850"/>
    </source>
</evidence>
<keyword evidence="9" id="KW-1185">Reference proteome</keyword>
<dbReference type="AlphaFoldDB" id="A0A8C8RWW7"/>
<keyword evidence="3 6" id="KW-0812">Transmembrane</keyword>
<dbReference type="SUPFAM" id="SSF103473">
    <property type="entry name" value="MFS general substrate transporter"/>
    <property type="match status" value="1"/>
</dbReference>
<dbReference type="FunFam" id="1.20.1250.20:FF:000112">
    <property type="entry name" value="glucose-6-phosphate exchanger SLC37A4 isoform X1"/>
    <property type="match status" value="1"/>
</dbReference>
<feature type="transmembrane region" description="Helical" evidence="6">
    <location>
        <begin position="391"/>
        <end position="414"/>
    </location>
</feature>
<keyword evidence="4 6" id="KW-1133">Transmembrane helix</keyword>
<dbReference type="InterPro" id="IPR051337">
    <property type="entry name" value="OPA_Antiporter"/>
</dbReference>
<evidence type="ECO:0000256" key="5">
    <source>
        <dbReference type="ARBA" id="ARBA00023136"/>
    </source>
</evidence>
<evidence type="ECO:0000256" key="6">
    <source>
        <dbReference type="SAM" id="Phobius"/>
    </source>
</evidence>
<evidence type="ECO:0000256" key="4">
    <source>
        <dbReference type="ARBA" id="ARBA00022989"/>
    </source>
</evidence>
<name>A0A8C8RWW7_9SAUR</name>
<dbReference type="CDD" id="cd17343">
    <property type="entry name" value="MFS_SLC37A4"/>
    <property type="match status" value="1"/>
</dbReference>
<feature type="transmembrane region" description="Helical" evidence="6">
    <location>
        <begin position="330"/>
        <end position="353"/>
    </location>
</feature>
<dbReference type="Proteomes" id="UP000694393">
    <property type="component" value="Unplaced"/>
</dbReference>
<dbReference type="PROSITE" id="PS00942">
    <property type="entry name" value="GLPT"/>
    <property type="match status" value="1"/>
</dbReference>
<protein>
    <submittedName>
        <fullName evidence="8">Solute carrier family 37 member 4</fullName>
    </submittedName>
</protein>
<dbReference type="InterPro" id="IPR036259">
    <property type="entry name" value="MFS_trans_sf"/>
</dbReference>
<evidence type="ECO:0000256" key="1">
    <source>
        <dbReference type="ARBA" id="ARBA00004127"/>
    </source>
</evidence>
<feature type="transmembrane region" description="Helical" evidence="6">
    <location>
        <begin position="6"/>
        <end position="26"/>
    </location>
</feature>
<feature type="transmembrane region" description="Helical" evidence="6">
    <location>
        <begin position="302"/>
        <end position="318"/>
    </location>
</feature>
<feature type="transmembrane region" description="Helical" evidence="6">
    <location>
        <begin position="84"/>
        <end position="109"/>
    </location>
</feature>
<reference evidence="8" key="1">
    <citation type="submission" date="2025-08" db="UniProtKB">
        <authorList>
            <consortium name="Ensembl"/>
        </authorList>
    </citation>
    <scope>IDENTIFICATION</scope>
</reference>
<feature type="domain" description="Major facilitator superfamily (MFS) profile" evidence="7">
    <location>
        <begin position="13"/>
        <end position="419"/>
    </location>
</feature>
<proteinExistence type="inferred from homology"/>
<feature type="transmembrane region" description="Helical" evidence="6">
    <location>
        <begin position="225"/>
        <end position="243"/>
    </location>
</feature>
<evidence type="ECO:0000256" key="3">
    <source>
        <dbReference type="ARBA" id="ARBA00022692"/>
    </source>
</evidence>
<evidence type="ECO:0000256" key="2">
    <source>
        <dbReference type="ARBA" id="ARBA00009598"/>
    </source>
</evidence>
<keyword evidence="5 6" id="KW-0472">Membrane</keyword>
<dbReference type="PANTHER" id="PTHR43826">
    <property type="entry name" value="GLUCOSE-6-PHOSPHATE EXCHANGER SLC37A4"/>
    <property type="match status" value="1"/>
</dbReference>
<evidence type="ECO:0000313" key="8">
    <source>
        <dbReference type="Ensembl" id="ENSPCEP00000011240.1"/>
    </source>
</evidence>
<sequence>MADKGYSYYRAVIFTAMFVGYTLYYFNRKTFSFVMPSIMEEIKLDKDDLGLITSSQSAAYAISKFISGVLSDQLSARWLFSSGLLLVGIVNVLFSWSSTVAMFAGLWFLNGLAQGLGWPPCGKVLRKWFEPSQFGTWWAILSTSMNLAGGLGPIVAALMALSYNWRTTLSISGFICVGASFVCLVLIKNEPSDVGLPSIEPGATKGKKASSRDDSTLAELLLSPYLWVLSTGYLVVFGVKTCCTDWGQLFLIQERGQSALVGSSYMSALEIGGLAGSIAAGYLSDKAVAQAGLSSYGNPRHVLLLSMMAGMSVSMYLFRVTITSDSPKLWILILGTIFGFSSYGPIALFGVIANESAPSNLCGTSHAIVALMANVGGFLAGLPFSTVAKHYSWATAFWVAEIICAISTVAFFLLRNIRTKMGRVPKKMD</sequence>
<dbReference type="PROSITE" id="PS50850">
    <property type="entry name" value="MFS"/>
    <property type="match status" value="1"/>
</dbReference>
<feature type="transmembrane region" description="Helical" evidence="6">
    <location>
        <begin position="137"/>
        <end position="161"/>
    </location>
</feature>
<comment type="similarity">
    <text evidence="2">Belongs to the major facilitator superfamily. Organophosphate:Pi antiporter (OPA) (TC 2.A.1.4) family.</text>
</comment>
<dbReference type="InterPro" id="IPR000849">
    <property type="entry name" value="Sugar_P_transporter"/>
</dbReference>
<feature type="transmembrane region" description="Helical" evidence="6">
    <location>
        <begin position="365"/>
        <end position="385"/>
    </location>
</feature>
<dbReference type="InterPro" id="IPR020846">
    <property type="entry name" value="MFS_dom"/>
</dbReference>
<organism evidence="8 9">
    <name type="scientific">Pelusios castaneus</name>
    <name type="common">West African mud turtle</name>
    <dbReference type="NCBI Taxonomy" id="367368"/>
    <lineage>
        <taxon>Eukaryota</taxon>
        <taxon>Metazoa</taxon>
        <taxon>Chordata</taxon>
        <taxon>Craniata</taxon>
        <taxon>Vertebrata</taxon>
        <taxon>Euteleostomi</taxon>
        <taxon>Archelosauria</taxon>
        <taxon>Testudinata</taxon>
        <taxon>Testudines</taxon>
        <taxon>Pleurodira</taxon>
        <taxon>Pelomedusidae</taxon>
        <taxon>Pelusios</taxon>
    </lineage>
</organism>
<evidence type="ECO:0000313" key="9">
    <source>
        <dbReference type="Proteomes" id="UP000694393"/>
    </source>
</evidence>